<keyword evidence="2" id="KW-0805">Transcription regulation</keyword>
<evidence type="ECO:0000313" key="9">
    <source>
        <dbReference type="Proteomes" id="UP000734854"/>
    </source>
</evidence>
<dbReference type="SUPFAM" id="SSF54171">
    <property type="entry name" value="DNA-binding domain"/>
    <property type="match status" value="1"/>
</dbReference>
<dbReference type="PROSITE" id="PS51032">
    <property type="entry name" value="AP2_ERF"/>
    <property type="match status" value="1"/>
</dbReference>
<dbReference type="InterPro" id="IPR016177">
    <property type="entry name" value="DNA-bd_dom_sf"/>
</dbReference>
<dbReference type="Proteomes" id="UP000734854">
    <property type="component" value="Unassembled WGS sequence"/>
</dbReference>
<dbReference type="GO" id="GO:0003700">
    <property type="term" value="F:DNA-binding transcription factor activity"/>
    <property type="evidence" value="ECO:0007669"/>
    <property type="project" value="InterPro"/>
</dbReference>
<dbReference type="AlphaFoldDB" id="A0A8J5GR20"/>
<dbReference type="FunFam" id="3.30.730.10:FF:000001">
    <property type="entry name" value="Ethylene-responsive transcription factor 2"/>
    <property type="match status" value="1"/>
</dbReference>
<comment type="subcellular location">
    <subcellularLocation>
        <location evidence="1">Nucleus</location>
    </subcellularLocation>
</comment>
<dbReference type="GO" id="GO:0009873">
    <property type="term" value="P:ethylene-activated signaling pathway"/>
    <property type="evidence" value="ECO:0007669"/>
    <property type="project" value="InterPro"/>
</dbReference>
<accession>A0A8J5GR20</accession>
<evidence type="ECO:0000313" key="8">
    <source>
        <dbReference type="EMBL" id="KAG6504482.1"/>
    </source>
</evidence>
<dbReference type="GO" id="GO:0003677">
    <property type="term" value="F:DNA binding"/>
    <property type="evidence" value="ECO:0007669"/>
    <property type="project" value="UniProtKB-KW"/>
</dbReference>
<evidence type="ECO:0000256" key="2">
    <source>
        <dbReference type="ARBA" id="ARBA00023015"/>
    </source>
</evidence>
<name>A0A8J5GR20_ZINOF</name>
<comment type="caution">
    <text evidence="8">The sequence shown here is derived from an EMBL/GenBank/DDBJ whole genome shotgun (WGS) entry which is preliminary data.</text>
</comment>
<dbReference type="CDD" id="cd00018">
    <property type="entry name" value="AP2"/>
    <property type="match status" value="1"/>
</dbReference>
<keyword evidence="3" id="KW-0238">DNA-binding</keyword>
<dbReference type="PANTHER" id="PTHR31190">
    <property type="entry name" value="DNA-BINDING DOMAIN"/>
    <property type="match status" value="1"/>
</dbReference>
<feature type="compositionally biased region" description="Low complexity" evidence="6">
    <location>
        <begin position="246"/>
        <end position="283"/>
    </location>
</feature>
<protein>
    <recommendedName>
        <fullName evidence="7">AP2/ERF domain-containing protein</fullName>
    </recommendedName>
</protein>
<proteinExistence type="predicted"/>
<evidence type="ECO:0000256" key="5">
    <source>
        <dbReference type="ARBA" id="ARBA00023242"/>
    </source>
</evidence>
<feature type="region of interest" description="Disordered" evidence="6">
    <location>
        <begin position="52"/>
        <end position="79"/>
    </location>
</feature>
<keyword evidence="4" id="KW-0804">Transcription</keyword>
<dbReference type="InterPro" id="IPR001471">
    <property type="entry name" value="AP2/ERF_dom"/>
</dbReference>
<gene>
    <name evidence="8" type="ORF">ZIOFF_036815</name>
</gene>
<dbReference type="GO" id="GO:0005634">
    <property type="term" value="C:nucleus"/>
    <property type="evidence" value="ECO:0007669"/>
    <property type="project" value="UniProtKB-SubCell"/>
</dbReference>
<dbReference type="InterPro" id="IPR036955">
    <property type="entry name" value="AP2/ERF_dom_sf"/>
</dbReference>
<dbReference type="Pfam" id="PF00847">
    <property type="entry name" value="AP2"/>
    <property type="match status" value="1"/>
</dbReference>
<dbReference type="EMBL" id="JACMSC010000010">
    <property type="protein sequence ID" value="KAG6504482.1"/>
    <property type="molecule type" value="Genomic_DNA"/>
</dbReference>
<keyword evidence="5" id="KW-0539">Nucleus</keyword>
<evidence type="ECO:0000256" key="4">
    <source>
        <dbReference type="ARBA" id="ARBA00023163"/>
    </source>
</evidence>
<dbReference type="SMART" id="SM00380">
    <property type="entry name" value="AP2"/>
    <property type="match status" value="1"/>
</dbReference>
<sequence>MTSVTCSLMRSFQEARATLLSYINFHSFPFPCLEVKAEKSHCQSLILTARSPHPQIMPQSPSQEPLGRHTRLADPGEPASSGSVARAYCRSSSFGSLIANLWSDGLPFRIDDSDDMVIYGALRDAFHHGWLPSGVKREEEIDPAPQQPPLVQMSLQQQNTGVTGSKATVRAAISKGRHYRGVRQRPWGKFAAEIRDPARNGARVWLGTFETAEEAALAYDRAAYRMRGSRALLNFPLRIGSEKDTAASTPTVASSSLKRSSVEPSSPSCSSSSSSSSSSWISSPKRRKRGEAAAAALPAATSSPLSAPIQVPVQAHSGLGFGDRPEVLPAGPVVQLPHAGQLLVS</sequence>
<evidence type="ECO:0000256" key="1">
    <source>
        <dbReference type="ARBA" id="ARBA00004123"/>
    </source>
</evidence>
<dbReference type="PRINTS" id="PR00367">
    <property type="entry name" value="ETHRSPELEMNT"/>
</dbReference>
<reference evidence="8 9" key="1">
    <citation type="submission" date="2020-08" db="EMBL/GenBank/DDBJ databases">
        <title>Plant Genome Project.</title>
        <authorList>
            <person name="Zhang R.-G."/>
        </authorList>
    </citation>
    <scope>NUCLEOTIDE SEQUENCE [LARGE SCALE GENOMIC DNA]</scope>
    <source>
        <tissue evidence="8">Rhizome</tissue>
    </source>
</reference>
<dbReference type="InterPro" id="IPR044808">
    <property type="entry name" value="ERF_plant"/>
</dbReference>
<feature type="domain" description="AP2/ERF" evidence="7">
    <location>
        <begin position="178"/>
        <end position="236"/>
    </location>
</feature>
<evidence type="ECO:0000259" key="7">
    <source>
        <dbReference type="PROSITE" id="PS51032"/>
    </source>
</evidence>
<evidence type="ECO:0000256" key="3">
    <source>
        <dbReference type="ARBA" id="ARBA00023125"/>
    </source>
</evidence>
<feature type="region of interest" description="Disordered" evidence="6">
    <location>
        <begin position="244"/>
        <end position="299"/>
    </location>
</feature>
<dbReference type="PANTHER" id="PTHR31190:SF287">
    <property type="entry name" value="DEVELOPMENT RELATED ERF PROTEIN"/>
    <property type="match status" value="1"/>
</dbReference>
<organism evidence="8 9">
    <name type="scientific">Zingiber officinale</name>
    <name type="common">Ginger</name>
    <name type="synonym">Amomum zingiber</name>
    <dbReference type="NCBI Taxonomy" id="94328"/>
    <lineage>
        <taxon>Eukaryota</taxon>
        <taxon>Viridiplantae</taxon>
        <taxon>Streptophyta</taxon>
        <taxon>Embryophyta</taxon>
        <taxon>Tracheophyta</taxon>
        <taxon>Spermatophyta</taxon>
        <taxon>Magnoliopsida</taxon>
        <taxon>Liliopsida</taxon>
        <taxon>Zingiberales</taxon>
        <taxon>Zingiberaceae</taxon>
        <taxon>Zingiber</taxon>
    </lineage>
</organism>
<dbReference type="Gene3D" id="3.30.730.10">
    <property type="entry name" value="AP2/ERF domain"/>
    <property type="match status" value="1"/>
</dbReference>
<evidence type="ECO:0000256" key="6">
    <source>
        <dbReference type="SAM" id="MobiDB-lite"/>
    </source>
</evidence>
<keyword evidence="9" id="KW-1185">Reference proteome</keyword>